<dbReference type="OrthoDB" id="2333384at2759"/>
<dbReference type="PANTHER" id="PTHR11188:SF17">
    <property type="entry name" value="FI21816P1"/>
    <property type="match status" value="1"/>
</dbReference>
<dbReference type="Gene3D" id="2.60.40.640">
    <property type="match status" value="1"/>
</dbReference>
<dbReference type="Pfam" id="PF00339">
    <property type="entry name" value="Arrestin_N"/>
    <property type="match status" value="1"/>
</dbReference>
<dbReference type="GO" id="GO:0005737">
    <property type="term" value="C:cytoplasm"/>
    <property type="evidence" value="ECO:0007669"/>
    <property type="project" value="TreeGrafter"/>
</dbReference>
<dbReference type="InterPro" id="IPR050357">
    <property type="entry name" value="Arrestin_domain-protein"/>
</dbReference>
<dbReference type="InterPro" id="IPR014752">
    <property type="entry name" value="Arrestin-like_C"/>
</dbReference>
<gene>
    <name evidence="2" type="ORF">IWQ60_004113</name>
</gene>
<dbReference type="PANTHER" id="PTHR11188">
    <property type="entry name" value="ARRESTIN DOMAIN CONTAINING PROTEIN"/>
    <property type="match status" value="1"/>
</dbReference>
<dbReference type="InterPro" id="IPR011021">
    <property type="entry name" value="Arrestin-like_N"/>
</dbReference>
<dbReference type="GO" id="GO:0015031">
    <property type="term" value="P:protein transport"/>
    <property type="evidence" value="ECO:0007669"/>
    <property type="project" value="TreeGrafter"/>
</dbReference>
<evidence type="ECO:0000313" key="2">
    <source>
        <dbReference type="EMBL" id="KAJ1926068.1"/>
    </source>
</evidence>
<reference evidence="2" key="1">
    <citation type="submission" date="2022-07" db="EMBL/GenBank/DDBJ databases">
        <title>Phylogenomic reconstructions and comparative analyses of Kickxellomycotina fungi.</title>
        <authorList>
            <person name="Reynolds N.K."/>
            <person name="Stajich J.E."/>
            <person name="Barry K."/>
            <person name="Grigoriev I.V."/>
            <person name="Crous P."/>
            <person name="Smith M.E."/>
        </authorList>
    </citation>
    <scope>NUCLEOTIDE SEQUENCE</scope>
    <source>
        <strain evidence="2">RSA 861</strain>
    </source>
</reference>
<proteinExistence type="predicted"/>
<dbReference type="AlphaFoldDB" id="A0A9W8AGS0"/>
<dbReference type="Proteomes" id="UP001150569">
    <property type="component" value="Unassembled WGS sequence"/>
</dbReference>
<evidence type="ECO:0000259" key="1">
    <source>
        <dbReference type="Pfam" id="PF00339"/>
    </source>
</evidence>
<sequence>MEAISMLKVSFPSYTGSPRCQPNGALSGAVMVKCEESVNLQQLNVTVRGREKVAVSLNTPATAYCVDDLRTVSRPYFQLEKPILSPEDRQGPLAPGLHLFHFICHFPNVNYPPTTRDMFFSVDYFCGATLTTSDREYQATEVPIVFEALIEPSSASTFRQGSPPANTVKVRDNGSSAKPVLALHNQFSQPSYLPGDTVVISLGLDPLINLNSIRKLEYRVIETCNCHYKGDWAAQSKVSQSDVSDLNGQCEVPLWTRERTVHPFQSATLSRNTSPVYPANRYLGDIQFLLPKATRALSYAYLQFSYGIEIIVTYWSGLRTNRTASAFIPINVVGERPEPSLNPLQSQGSAGPYLESTATSNLSVRSSVQSISSADSISTPSTLGAGYVSRRRKTSFPHIFNPHQDGNLAALPDIEPINM</sequence>
<name>A0A9W8AGS0_9FUNG</name>
<dbReference type="SUPFAM" id="SSF81296">
    <property type="entry name" value="E set domains"/>
    <property type="match status" value="1"/>
</dbReference>
<accession>A0A9W8AGS0</accession>
<organism evidence="2 3">
    <name type="scientific">Tieghemiomyces parasiticus</name>
    <dbReference type="NCBI Taxonomy" id="78921"/>
    <lineage>
        <taxon>Eukaryota</taxon>
        <taxon>Fungi</taxon>
        <taxon>Fungi incertae sedis</taxon>
        <taxon>Zoopagomycota</taxon>
        <taxon>Kickxellomycotina</taxon>
        <taxon>Dimargaritomycetes</taxon>
        <taxon>Dimargaritales</taxon>
        <taxon>Dimargaritaceae</taxon>
        <taxon>Tieghemiomyces</taxon>
    </lineage>
</organism>
<dbReference type="InterPro" id="IPR014756">
    <property type="entry name" value="Ig_E-set"/>
</dbReference>
<feature type="domain" description="Arrestin-like N-terminal" evidence="1">
    <location>
        <begin position="22"/>
        <end position="136"/>
    </location>
</feature>
<evidence type="ECO:0000313" key="3">
    <source>
        <dbReference type="Proteomes" id="UP001150569"/>
    </source>
</evidence>
<protein>
    <recommendedName>
        <fullName evidence="1">Arrestin-like N-terminal domain-containing protein</fullName>
    </recommendedName>
</protein>
<comment type="caution">
    <text evidence="2">The sequence shown here is derived from an EMBL/GenBank/DDBJ whole genome shotgun (WGS) entry which is preliminary data.</text>
</comment>
<dbReference type="EMBL" id="JANBPT010000190">
    <property type="protein sequence ID" value="KAJ1926068.1"/>
    <property type="molecule type" value="Genomic_DNA"/>
</dbReference>
<keyword evidence="3" id="KW-1185">Reference proteome</keyword>